<dbReference type="OrthoDB" id="3938867at2759"/>
<dbReference type="STRING" id="1163406.A0A0L0N062"/>
<evidence type="ECO:0008006" key="3">
    <source>
        <dbReference type="Google" id="ProtNLM"/>
    </source>
</evidence>
<evidence type="ECO:0000313" key="1">
    <source>
        <dbReference type="EMBL" id="KND87160.1"/>
    </source>
</evidence>
<protein>
    <recommendedName>
        <fullName evidence="3">F-box domain-containing protein</fullName>
    </recommendedName>
</protein>
<keyword evidence="2" id="KW-1185">Reference proteome</keyword>
<reference evidence="1 2" key="1">
    <citation type="journal article" date="2015" name="BMC Genomics">
        <title>The genome of the truffle-parasite Tolypocladium ophioglossoides and the evolution of antifungal peptaibiotics.</title>
        <authorList>
            <person name="Quandt C.A."/>
            <person name="Bushley K.E."/>
            <person name="Spatafora J.W."/>
        </authorList>
    </citation>
    <scope>NUCLEOTIDE SEQUENCE [LARGE SCALE GENOMIC DNA]</scope>
    <source>
        <strain evidence="1 2">CBS 100239</strain>
    </source>
</reference>
<dbReference type="EMBL" id="LFRF01000041">
    <property type="protein sequence ID" value="KND87160.1"/>
    <property type="molecule type" value="Genomic_DNA"/>
</dbReference>
<dbReference type="AlphaFoldDB" id="A0A0L0N062"/>
<name>A0A0L0N062_TOLOC</name>
<dbReference type="Proteomes" id="UP000036947">
    <property type="component" value="Unassembled WGS sequence"/>
</dbReference>
<evidence type="ECO:0000313" key="2">
    <source>
        <dbReference type="Proteomes" id="UP000036947"/>
    </source>
</evidence>
<organism evidence="1 2">
    <name type="scientific">Tolypocladium ophioglossoides (strain CBS 100239)</name>
    <name type="common">Snaketongue truffleclub</name>
    <name type="synonym">Elaphocordyceps ophioglossoides</name>
    <dbReference type="NCBI Taxonomy" id="1163406"/>
    <lineage>
        <taxon>Eukaryota</taxon>
        <taxon>Fungi</taxon>
        <taxon>Dikarya</taxon>
        <taxon>Ascomycota</taxon>
        <taxon>Pezizomycotina</taxon>
        <taxon>Sordariomycetes</taxon>
        <taxon>Hypocreomycetidae</taxon>
        <taxon>Hypocreales</taxon>
        <taxon>Ophiocordycipitaceae</taxon>
        <taxon>Tolypocladium</taxon>
    </lineage>
</organism>
<gene>
    <name evidence="1" type="ORF">TOPH_08206</name>
</gene>
<sequence>MGTRGLEIVCFRGRYYIRYHQYDSYYEGLGAKIVASIPADPDEYQKWLESTRAWYAANERALEQHVYGSDEPDYSQQLCEWEALPSELPRLHGFGAEYFYIINLDHEVLTMNFSIHWKLGNIPRQDNLWLTAIVNSVYQYKPTISSSICSEEHMASLDLELPDYNEEIPYDFRIVSATTNIGSAPKVLLTRAAADVLVEHKNDIIRFGRSWSPDSFPFRELTFALVSIASGQAQFRALTAEPHADGDLTRSPGWVDEKWAGSGPPLLEFGSMCHRPGEPPGASPTETMYWLEDVLVRLELVIDGEAVTEAVTWGIEQGRTNFQIVVISLFEVAFAEVSSSETTGSPFVKVSPAIDLSPLCADYCVSTHPRERPELKEGMVFRRQTGELIMNSNCTGTAQRLRRHFPGLAALVNFFHVAASRRAASKSVGRLPSELYGRILDFVDYDTWKACSVVSSELRHNSLFKYRLDDRMRMLKGPFVRMLRGVRLHGRRDEPLLSFDFENMETGQILPMMATPFRFRRRHGWMPVIGSDRKALMVDVVIGFQPATDVPVEADDDSESD</sequence>
<proteinExistence type="predicted"/>
<accession>A0A0L0N062</accession>
<comment type="caution">
    <text evidence="1">The sequence shown here is derived from an EMBL/GenBank/DDBJ whole genome shotgun (WGS) entry which is preliminary data.</text>
</comment>